<gene>
    <name evidence="1" type="ORF">EGR_05055</name>
</gene>
<organism evidence="1 2">
    <name type="scientific">Echinococcus granulosus</name>
    <name type="common">Hydatid tapeworm</name>
    <dbReference type="NCBI Taxonomy" id="6210"/>
    <lineage>
        <taxon>Eukaryota</taxon>
        <taxon>Metazoa</taxon>
        <taxon>Spiralia</taxon>
        <taxon>Lophotrochozoa</taxon>
        <taxon>Platyhelminthes</taxon>
        <taxon>Cestoda</taxon>
        <taxon>Eucestoda</taxon>
        <taxon>Cyclophyllidea</taxon>
        <taxon>Taeniidae</taxon>
        <taxon>Echinococcus</taxon>
        <taxon>Echinococcus granulosus group</taxon>
    </lineage>
</organism>
<sequence>MPYFRPLDDPAFMSLLEMSKWRKRGRDREGGEEEEENAGLSSFLLECEMIWWGNSTVKLSLTSKTMDKSSFKRVVAELWRVEGPSRGIIISVDLDGQKSEEDLINASGGTCGASDHVLYKFFPNNWHDLCICTKKFEKCTEKYETFNRTHWQMYTMTGNAMKRGRKNLNASVENLPPQSTEGTFRSSDNSPPTFMFYSQSIRPRNGLVQHIYDVLDQELQKVHFGWSNRDGDESTKSNHTHQCNPKDEIRSRWHNYHVILTAQRIFLCKSDYILGIIVAYFCNNIYLAEKKCFY</sequence>
<dbReference type="AlphaFoldDB" id="W6UP48"/>
<protein>
    <submittedName>
        <fullName evidence="1">Uncharacterized protein</fullName>
    </submittedName>
</protein>
<accession>W6UP48</accession>
<reference evidence="1 2" key="1">
    <citation type="journal article" date="2013" name="Nat. Genet.">
        <title>The genome of the hydatid tapeworm Echinococcus granulosus.</title>
        <authorList>
            <person name="Zheng H."/>
            <person name="Zhang W."/>
            <person name="Zhang L."/>
            <person name="Zhang Z."/>
            <person name="Li J."/>
            <person name="Lu G."/>
            <person name="Zhu Y."/>
            <person name="Wang Y."/>
            <person name="Huang Y."/>
            <person name="Liu J."/>
            <person name="Kang H."/>
            <person name="Chen J."/>
            <person name="Wang L."/>
            <person name="Chen A."/>
            <person name="Yu S."/>
            <person name="Gao Z."/>
            <person name="Jin L."/>
            <person name="Gu W."/>
            <person name="Wang Z."/>
            <person name="Zhao L."/>
            <person name="Shi B."/>
            <person name="Wen H."/>
            <person name="Lin R."/>
            <person name="Jones M.K."/>
            <person name="Brejova B."/>
            <person name="Vinar T."/>
            <person name="Zhao G."/>
            <person name="McManus D.P."/>
            <person name="Chen Z."/>
            <person name="Zhou Y."/>
            <person name="Wang S."/>
        </authorList>
    </citation>
    <scope>NUCLEOTIDE SEQUENCE [LARGE SCALE GENOMIC DNA]</scope>
</reference>
<dbReference type="Proteomes" id="UP000019149">
    <property type="component" value="Unassembled WGS sequence"/>
</dbReference>
<dbReference type="CTD" id="36340770"/>
<dbReference type="RefSeq" id="XP_024351253.1">
    <property type="nucleotide sequence ID" value="XM_024494304.1"/>
</dbReference>
<name>W6UP48_ECHGR</name>
<keyword evidence="2" id="KW-1185">Reference proteome</keyword>
<proteinExistence type="predicted"/>
<dbReference type="KEGG" id="egl:EGR_05055"/>
<dbReference type="GeneID" id="36340770"/>
<comment type="caution">
    <text evidence="1">The sequence shown here is derived from an EMBL/GenBank/DDBJ whole genome shotgun (WGS) entry which is preliminary data.</text>
</comment>
<dbReference type="EMBL" id="APAU02000035">
    <property type="protein sequence ID" value="EUB60057.1"/>
    <property type="molecule type" value="Genomic_DNA"/>
</dbReference>
<evidence type="ECO:0000313" key="1">
    <source>
        <dbReference type="EMBL" id="EUB60057.1"/>
    </source>
</evidence>
<evidence type="ECO:0000313" key="2">
    <source>
        <dbReference type="Proteomes" id="UP000019149"/>
    </source>
</evidence>